<evidence type="ECO:0000256" key="1">
    <source>
        <dbReference type="SAM" id="MobiDB-lite"/>
    </source>
</evidence>
<gene>
    <name evidence="2" type="ORF">RND15_30005</name>
</gene>
<evidence type="ECO:0000313" key="2">
    <source>
        <dbReference type="EMBL" id="MDT0546908.1"/>
    </source>
</evidence>
<sequence>MLGPGGEPATREAIGAALSRAGREATELLLVYYSGHGLVDDDGMLHLALEHTAGVAVAGGLPWQHPRDERPTEGERTPTSSATTGHGPGTRPTSTASGASPSSRPPPPTTEELKVELFKSNRTSDGTVTIDLKGAVGAVDRGKVSEVFGGGEGQTGGGGGVRADNTNGGTASGFVNFAVDALGRTCSAHGLALGESTLVTGPTHKWAKITMVHVENATPDNSKDITATFRISQGRGETVPKD</sequence>
<proteinExistence type="predicted"/>
<evidence type="ECO:0008006" key="4">
    <source>
        <dbReference type="Google" id="ProtNLM"/>
    </source>
</evidence>
<evidence type="ECO:0000313" key="3">
    <source>
        <dbReference type="Proteomes" id="UP001180754"/>
    </source>
</evidence>
<reference evidence="2" key="1">
    <citation type="submission" date="2024-05" db="EMBL/GenBank/DDBJ databases">
        <title>30 novel species of actinomycetes from the DSMZ collection.</title>
        <authorList>
            <person name="Nouioui I."/>
        </authorList>
    </citation>
    <scope>NUCLEOTIDE SEQUENCE</scope>
    <source>
        <strain evidence="2">DSM 41529</strain>
    </source>
</reference>
<accession>A0ABU2XLV5</accession>
<feature type="compositionally biased region" description="Basic and acidic residues" evidence="1">
    <location>
        <begin position="65"/>
        <end position="76"/>
    </location>
</feature>
<feature type="compositionally biased region" description="Low complexity" evidence="1">
    <location>
        <begin position="89"/>
        <end position="102"/>
    </location>
</feature>
<organism evidence="2 3">
    <name type="scientific">Streptomyces lonegramiae</name>
    <dbReference type="NCBI Taxonomy" id="3075524"/>
    <lineage>
        <taxon>Bacteria</taxon>
        <taxon>Bacillati</taxon>
        <taxon>Actinomycetota</taxon>
        <taxon>Actinomycetes</taxon>
        <taxon>Kitasatosporales</taxon>
        <taxon>Streptomycetaceae</taxon>
        <taxon>Streptomyces</taxon>
    </lineage>
</organism>
<dbReference type="EMBL" id="JAVRFD010000016">
    <property type="protein sequence ID" value="MDT0546908.1"/>
    <property type="molecule type" value="Genomic_DNA"/>
</dbReference>
<name>A0ABU2XLV5_9ACTN</name>
<comment type="caution">
    <text evidence="2">The sequence shown here is derived from an EMBL/GenBank/DDBJ whole genome shotgun (WGS) entry which is preliminary data.</text>
</comment>
<dbReference type="Proteomes" id="UP001180754">
    <property type="component" value="Unassembled WGS sequence"/>
</dbReference>
<feature type="region of interest" description="Disordered" evidence="1">
    <location>
        <begin position="59"/>
        <end position="112"/>
    </location>
</feature>
<protein>
    <recommendedName>
        <fullName evidence="4">Caspase domain-containing protein</fullName>
    </recommendedName>
</protein>
<keyword evidence="3" id="KW-1185">Reference proteome</keyword>